<accession>A0AAD0YYU2</accession>
<evidence type="ECO:0000256" key="1">
    <source>
        <dbReference type="SAM" id="Phobius"/>
    </source>
</evidence>
<feature type="transmembrane region" description="Helical" evidence="1">
    <location>
        <begin position="53"/>
        <end position="77"/>
    </location>
</feature>
<feature type="transmembrane region" description="Helical" evidence="1">
    <location>
        <begin position="139"/>
        <end position="160"/>
    </location>
</feature>
<protein>
    <recommendedName>
        <fullName evidence="4">HTTM domain-containing protein</fullName>
    </recommendedName>
</protein>
<evidence type="ECO:0008006" key="4">
    <source>
        <dbReference type="Google" id="ProtNLM"/>
    </source>
</evidence>
<feature type="transmembrane region" description="Helical" evidence="1">
    <location>
        <begin position="84"/>
        <end position="105"/>
    </location>
</feature>
<keyword evidence="1" id="KW-1133">Transmembrane helix</keyword>
<feature type="transmembrane region" description="Helical" evidence="1">
    <location>
        <begin position="111"/>
        <end position="127"/>
    </location>
</feature>
<keyword evidence="1" id="KW-0812">Transmembrane</keyword>
<gene>
    <name evidence="2" type="ORF">EG352_19925</name>
</gene>
<feature type="transmembrane region" description="Helical" evidence="1">
    <location>
        <begin position="256"/>
        <end position="274"/>
    </location>
</feature>
<feature type="transmembrane region" description="Helical" evidence="1">
    <location>
        <begin position="233"/>
        <end position="250"/>
    </location>
</feature>
<dbReference type="AlphaFoldDB" id="A0AAD0YYU2"/>
<dbReference type="Proteomes" id="UP000269015">
    <property type="component" value="Chromosome"/>
</dbReference>
<keyword evidence="1" id="KW-0472">Membrane</keyword>
<evidence type="ECO:0000313" key="2">
    <source>
        <dbReference type="EMBL" id="AZB19865.1"/>
    </source>
</evidence>
<proteinExistence type="predicted"/>
<feature type="transmembrane region" description="Helical" evidence="1">
    <location>
        <begin position="12"/>
        <end position="33"/>
    </location>
</feature>
<evidence type="ECO:0000313" key="3">
    <source>
        <dbReference type="Proteomes" id="UP000269015"/>
    </source>
</evidence>
<feature type="transmembrane region" description="Helical" evidence="1">
    <location>
        <begin position="206"/>
        <end position="226"/>
    </location>
</feature>
<sequence length="284" mass="33367">MKYPQLTVFNYKIAYYAMRLVGLYWLISQYLRFSQLQGRPKEVYEPFFWLEKIIFPEFPGILLFTGLCIGCAVCIIISVLKPSYFLNTLIFLLMAVINLPLSANFGLHNDNHLVILGFFLSIFLLPKNLEEKDYKWVQYFYLGILMTYTFAGASKFLGTIKNLMNNTDKMLWIDKNAAKMNSFGSYWAADVSIPVWMKEVYAYENLWVFLTMTGISLQLLCFLGAFNRKLLTFFMLFIVVFHLYNIVFVLADFRNAIFFVLAALFPYHLLIPLFKRNRNQKMNH</sequence>
<name>A0AAD0YYU2_CHRID</name>
<dbReference type="EMBL" id="CP033930">
    <property type="protein sequence ID" value="AZB19865.1"/>
    <property type="molecule type" value="Genomic_DNA"/>
</dbReference>
<organism evidence="2 3">
    <name type="scientific">Chryseobacterium indologenes</name>
    <name type="common">Flavobacterium indologenes</name>
    <dbReference type="NCBI Taxonomy" id="253"/>
    <lineage>
        <taxon>Bacteria</taxon>
        <taxon>Pseudomonadati</taxon>
        <taxon>Bacteroidota</taxon>
        <taxon>Flavobacteriia</taxon>
        <taxon>Flavobacteriales</taxon>
        <taxon>Weeksellaceae</taxon>
        <taxon>Chryseobacterium group</taxon>
        <taxon>Chryseobacterium</taxon>
    </lineage>
</organism>
<reference evidence="2 3" key="1">
    <citation type="submission" date="2018-11" db="EMBL/GenBank/DDBJ databases">
        <title>Proposal to divide the Flavobacteriaceae and reorganize its genera based on Amino Acid Identity values calculated from whole genome sequences.</title>
        <authorList>
            <person name="Nicholson A.C."/>
            <person name="Gulvik C.A."/>
            <person name="Whitney A.M."/>
            <person name="Humrighouse B.W."/>
            <person name="Bell M."/>
            <person name="Holmes B."/>
            <person name="Steigerwalt A.G."/>
            <person name="Villarma A."/>
            <person name="Sheth M."/>
            <person name="Batra D."/>
            <person name="Pryor J."/>
            <person name="Bernardet J.-F."/>
            <person name="Hugo C."/>
            <person name="Kampfer P."/>
            <person name="Newman J."/>
            <person name="McQuiston J.R."/>
        </authorList>
    </citation>
    <scope>NUCLEOTIDE SEQUENCE [LARGE SCALE GENOMIC DNA]</scope>
    <source>
        <strain evidence="2 3">H5559</strain>
    </source>
</reference>
<dbReference type="RefSeq" id="WP_123861881.1">
    <property type="nucleotide sequence ID" value="NZ_CP033930.1"/>
</dbReference>